<name>A0A0E9VM29_ANGAN</name>
<dbReference type="EMBL" id="GBXM01030117">
    <property type="protein sequence ID" value="JAH78460.1"/>
    <property type="molecule type" value="Transcribed_RNA"/>
</dbReference>
<protein>
    <submittedName>
        <fullName evidence="1">Uncharacterized protein</fullName>
    </submittedName>
</protein>
<proteinExistence type="predicted"/>
<organism evidence="1">
    <name type="scientific">Anguilla anguilla</name>
    <name type="common">European freshwater eel</name>
    <name type="synonym">Muraena anguilla</name>
    <dbReference type="NCBI Taxonomy" id="7936"/>
    <lineage>
        <taxon>Eukaryota</taxon>
        <taxon>Metazoa</taxon>
        <taxon>Chordata</taxon>
        <taxon>Craniata</taxon>
        <taxon>Vertebrata</taxon>
        <taxon>Euteleostomi</taxon>
        <taxon>Actinopterygii</taxon>
        <taxon>Neopterygii</taxon>
        <taxon>Teleostei</taxon>
        <taxon>Anguilliformes</taxon>
        <taxon>Anguillidae</taxon>
        <taxon>Anguilla</taxon>
    </lineage>
</organism>
<accession>A0A0E9VM29</accession>
<reference evidence="1" key="2">
    <citation type="journal article" date="2015" name="Fish Shellfish Immunol.">
        <title>Early steps in the European eel (Anguilla anguilla)-Vibrio vulnificus interaction in the gills: Role of the RtxA13 toxin.</title>
        <authorList>
            <person name="Callol A."/>
            <person name="Pajuelo D."/>
            <person name="Ebbesson L."/>
            <person name="Teles M."/>
            <person name="MacKenzie S."/>
            <person name="Amaro C."/>
        </authorList>
    </citation>
    <scope>NUCLEOTIDE SEQUENCE</scope>
</reference>
<evidence type="ECO:0000313" key="1">
    <source>
        <dbReference type="EMBL" id="JAH78460.1"/>
    </source>
</evidence>
<reference evidence="1" key="1">
    <citation type="submission" date="2014-11" db="EMBL/GenBank/DDBJ databases">
        <authorList>
            <person name="Amaro Gonzalez C."/>
        </authorList>
    </citation>
    <scope>NUCLEOTIDE SEQUENCE</scope>
</reference>
<sequence length="30" mass="3452">MSVYVCDCVSAPLCLCERLWEGSSEWLLCR</sequence>
<dbReference type="AlphaFoldDB" id="A0A0E9VM29"/>